<feature type="transmembrane region" description="Helical" evidence="6">
    <location>
        <begin position="381"/>
        <end position="403"/>
    </location>
</feature>
<gene>
    <name evidence="7" type="ORF">CDV28_13218</name>
</gene>
<comment type="caution">
    <text evidence="7">The sequence shown here is derived from an EMBL/GenBank/DDBJ whole genome shotgun (WGS) entry which is preliminary data.</text>
</comment>
<dbReference type="AlphaFoldDB" id="A0A521G098"/>
<name>A0A521G098_9BACT</name>
<evidence type="ECO:0000256" key="5">
    <source>
        <dbReference type="ARBA" id="ARBA00023136"/>
    </source>
</evidence>
<evidence type="ECO:0000256" key="3">
    <source>
        <dbReference type="ARBA" id="ARBA00022692"/>
    </source>
</evidence>
<feature type="transmembrane region" description="Helical" evidence="6">
    <location>
        <begin position="24"/>
        <end position="50"/>
    </location>
</feature>
<feature type="transmembrane region" description="Helical" evidence="6">
    <location>
        <begin position="133"/>
        <end position="154"/>
    </location>
</feature>
<dbReference type="EMBL" id="NQJD01000032">
    <property type="protein sequence ID" value="TAA74291.1"/>
    <property type="molecule type" value="Genomic_DNA"/>
</dbReference>
<feature type="transmembrane region" description="Helical" evidence="6">
    <location>
        <begin position="166"/>
        <end position="185"/>
    </location>
</feature>
<dbReference type="PANTHER" id="PTHR30250:SF28">
    <property type="entry name" value="POLYSACCHARIDE BIOSYNTHESIS PROTEIN"/>
    <property type="match status" value="1"/>
</dbReference>
<reference evidence="7" key="1">
    <citation type="submission" date="2017-07" db="EMBL/GenBank/DDBJ databases">
        <title>The cable genome - Insights into the physiology and evolution of filamentous bacteria capable of sulfide oxidation via long distance electron transfer.</title>
        <authorList>
            <person name="Thorup C."/>
            <person name="Bjerg J.T."/>
            <person name="Schreiber L."/>
            <person name="Nielsen L.P."/>
            <person name="Kjeldsen K.U."/>
            <person name="Boesen T."/>
            <person name="Boggild A."/>
            <person name="Meysman F."/>
            <person name="Geelhoed J."/>
            <person name="Schramm A."/>
        </authorList>
    </citation>
    <scope>NUCLEOTIDE SEQUENCE [LARGE SCALE GENOMIC DNA]</scope>
    <source>
        <strain evidence="7">GS</strain>
    </source>
</reference>
<feature type="transmembrane region" description="Helical" evidence="6">
    <location>
        <begin position="62"/>
        <end position="86"/>
    </location>
</feature>
<sequence length="443" mass="49109">MSINPYKNYYSFKKWSFHFLKRPFIHNIILITSGTAIAQIITIFFSPLIARIYGANAYGVQGIFMSIANTMATIAAMTYPTAIVLPKHDADALAIVRLSFYISILTSGITFFIIFYFKSEILYLLDSQNISNYIYFVPVFMLISTASVISNQWFIRKKFFSLTAKVAIFQASLVSIIKTCVGIVYPSAIVLIITNILSGMVNVLIAMLNFHKVPIDTPKNELLPSNAWCLAKRHSDFLLYRAPQVLLNAISQSLPVMLLATFFGATAVGHYTLTLSVLAMPINLIGGSVSQVFYPRINEAIFRGEDVKSLIIKATLGLALIGVLPFAVIIFAGPSLFAFIFGSEWKTAGIYGQWLGVWLFFQYINKPAVTAIAPLQLQGGLLIYEIFSTGTKILALYIGYAVFGSDVTAIALFSILGVIAYAWLISWVIFHSGKNIKVYSKNE</sequence>
<feature type="transmembrane region" description="Helical" evidence="6">
    <location>
        <begin position="409"/>
        <end position="430"/>
    </location>
</feature>
<proteinExistence type="predicted"/>
<comment type="subcellular location">
    <subcellularLocation>
        <location evidence="1">Cell membrane</location>
        <topology evidence="1">Multi-pass membrane protein</topology>
    </subcellularLocation>
</comment>
<protein>
    <submittedName>
        <fullName evidence="7">Membrane protein involved in the export of O-antigen and teichoic acid</fullName>
    </submittedName>
</protein>
<evidence type="ECO:0000313" key="8">
    <source>
        <dbReference type="Proteomes" id="UP000316238"/>
    </source>
</evidence>
<dbReference type="InterPro" id="IPR050833">
    <property type="entry name" value="Poly_Biosynth_Transport"/>
</dbReference>
<keyword evidence="3 6" id="KW-0812">Transmembrane</keyword>
<dbReference type="Proteomes" id="UP000316238">
    <property type="component" value="Unassembled WGS sequence"/>
</dbReference>
<feature type="transmembrane region" description="Helical" evidence="6">
    <location>
        <begin position="191"/>
        <end position="210"/>
    </location>
</feature>
<feature type="transmembrane region" description="Helical" evidence="6">
    <location>
        <begin position="98"/>
        <end position="117"/>
    </location>
</feature>
<feature type="transmembrane region" description="Helical" evidence="6">
    <location>
        <begin position="348"/>
        <end position="369"/>
    </location>
</feature>
<keyword evidence="2" id="KW-1003">Cell membrane</keyword>
<evidence type="ECO:0000256" key="4">
    <source>
        <dbReference type="ARBA" id="ARBA00022989"/>
    </source>
</evidence>
<keyword evidence="8" id="KW-1185">Reference proteome</keyword>
<dbReference type="PANTHER" id="PTHR30250">
    <property type="entry name" value="PST FAMILY PREDICTED COLANIC ACID TRANSPORTER"/>
    <property type="match status" value="1"/>
</dbReference>
<dbReference type="GO" id="GO:0005886">
    <property type="term" value="C:plasma membrane"/>
    <property type="evidence" value="ECO:0007669"/>
    <property type="project" value="UniProtKB-SubCell"/>
</dbReference>
<evidence type="ECO:0000313" key="7">
    <source>
        <dbReference type="EMBL" id="TAA74291.1"/>
    </source>
</evidence>
<evidence type="ECO:0000256" key="6">
    <source>
        <dbReference type="SAM" id="Phobius"/>
    </source>
</evidence>
<organism evidence="7 8">
    <name type="scientific">Candidatus Electronema aureum</name>
    <dbReference type="NCBI Taxonomy" id="2005002"/>
    <lineage>
        <taxon>Bacteria</taxon>
        <taxon>Pseudomonadati</taxon>
        <taxon>Thermodesulfobacteriota</taxon>
        <taxon>Desulfobulbia</taxon>
        <taxon>Desulfobulbales</taxon>
        <taxon>Desulfobulbaceae</taxon>
        <taxon>Candidatus Electronema</taxon>
    </lineage>
</organism>
<feature type="transmembrane region" description="Helical" evidence="6">
    <location>
        <begin position="315"/>
        <end position="342"/>
    </location>
</feature>
<keyword evidence="4 6" id="KW-1133">Transmembrane helix</keyword>
<dbReference type="Pfam" id="PF13440">
    <property type="entry name" value="Polysacc_synt_3"/>
    <property type="match status" value="1"/>
</dbReference>
<accession>A0A521G098</accession>
<evidence type="ECO:0000256" key="1">
    <source>
        <dbReference type="ARBA" id="ARBA00004651"/>
    </source>
</evidence>
<feature type="transmembrane region" description="Helical" evidence="6">
    <location>
        <begin position="271"/>
        <end position="294"/>
    </location>
</feature>
<evidence type="ECO:0000256" key="2">
    <source>
        <dbReference type="ARBA" id="ARBA00022475"/>
    </source>
</evidence>
<keyword evidence="5 6" id="KW-0472">Membrane</keyword>